<proteinExistence type="predicted"/>
<organism evidence="1 2">
    <name type="scientific">Mannheimia granulomatis</name>
    <dbReference type="NCBI Taxonomy" id="85402"/>
    <lineage>
        <taxon>Bacteria</taxon>
        <taxon>Pseudomonadati</taxon>
        <taxon>Pseudomonadota</taxon>
        <taxon>Gammaproteobacteria</taxon>
        <taxon>Pasteurellales</taxon>
        <taxon>Pasteurellaceae</taxon>
        <taxon>Mannheimia</taxon>
    </lineage>
</organism>
<dbReference type="OrthoDB" id="9777645at2"/>
<dbReference type="PANTHER" id="PTHR38605:SF1">
    <property type="entry name" value="ATPASE"/>
    <property type="match status" value="1"/>
</dbReference>
<sequence>MFSKIQHKLNNFVQRGLDNHLRLAVTGLSRSGKTAFITSFVDQLLHIGKDGNPHLNLFAPARQGQILSVKRVEQGDLTIPRFEYDKNRQCLENQPPRWPDSTTGISEIRLAIRYQRQHSLLRHIKETGTLYLDIFDYPGEWLLDLPLLSLSFKEWSQTQQSVHKEERAELAQPWLQAVKNLDLFAKADENQLAELSQAYTSYLLECKARGMQYIQPGRFVLQTEHAKGAPVFQFFPLLNLSESEWEKLEQSDRNSTFHTLKKRYQHYQQKIVKPFYEDYFSQFDRQVILADCLTPLNYGYHEFMEMKLGLQQLFKHFHYGNRSLFHRLFSSNIDKLLFIATKADHITSDQLPNLESLMRQLVQEGGRFAEFDGIETGYLAISAIQATDAVNVTQNGKTIKALRGIRSSDRKQVTLYPGSVPSRLPDKNYWQFNRFEFDQFEPKPLEFNQSIPHLRMDSVLQFLLADRFE</sequence>
<name>A0A011LY04_9PAST</name>
<dbReference type="PATRIC" id="fig|1450449.3.peg.1626"/>
<dbReference type="AlphaFoldDB" id="A0A011LY04"/>
<dbReference type="InterPro" id="IPR007413">
    <property type="entry name" value="YcjX-like"/>
</dbReference>
<comment type="caution">
    <text evidence="1">The sequence shown here is derived from an EMBL/GenBank/DDBJ whole genome shotgun (WGS) entry which is preliminary data.</text>
</comment>
<dbReference type="RefSeq" id="WP_042803368.1">
    <property type="nucleotide sequence ID" value="NZ_AVSP01000004.1"/>
</dbReference>
<gene>
    <name evidence="1" type="ORF">AK33_08200</name>
</gene>
<evidence type="ECO:0000313" key="1">
    <source>
        <dbReference type="EMBL" id="EXI62078.1"/>
    </source>
</evidence>
<reference evidence="1 2" key="1">
    <citation type="journal article" date="2014" name="Genome Announc.">
        <title>Genome Sequence of a Presumptive Mannheimia haemolytica Strain with an A1/A6-Cross-Reactive Serotype from a White-Tailed Deer (Odocoileus virginianus).</title>
        <authorList>
            <person name="Lawrence P.K."/>
            <person name="Bey R.F."/>
            <person name="Wiener B."/>
            <person name="Kittichotirat W."/>
            <person name="Bumgarner R.E."/>
        </authorList>
    </citation>
    <scope>NUCLEOTIDE SEQUENCE [LARGE SCALE GENOMIC DNA]</scope>
    <source>
        <strain evidence="1 2">PKL10</strain>
    </source>
</reference>
<evidence type="ECO:0000313" key="2">
    <source>
        <dbReference type="Proteomes" id="UP000054123"/>
    </source>
</evidence>
<dbReference type="PIRSF" id="PIRSF019381">
    <property type="entry name" value="YcjX"/>
    <property type="match status" value="1"/>
</dbReference>
<keyword evidence="2" id="KW-1185">Reference proteome</keyword>
<dbReference type="Proteomes" id="UP000054123">
    <property type="component" value="Unassembled WGS sequence"/>
</dbReference>
<dbReference type="PANTHER" id="PTHR38605">
    <property type="entry name" value="ATPASE-RELATED"/>
    <property type="match status" value="1"/>
</dbReference>
<protein>
    <recommendedName>
        <fullName evidence="3">Nucleoside triphosphate hydrolase</fullName>
    </recommendedName>
</protein>
<evidence type="ECO:0008006" key="3">
    <source>
        <dbReference type="Google" id="ProtNLM"/>
    </source>
</evidence>
<dbReference type="EMBL" id="JANJ01000005">
    <property type="protein sequence ID" value="EXI62078.1"/>
    <property type="molecule type" value="Genomic_DNA"/>
</dbReference>
<dbReference type="STRING" id="1122190.GCA_000621105_00508"/>
<dbReference type="Pfam" id="PF04317">
    <property type="entry name" value="DUF463"/>
    <property type="match status" value="1"/>
</dbReference>
<accession>A0A011LY04</accession>